<evidence type="ECO:0000256" key="1">
    <source>
        <dbReference type="ARBA" id="ARBA00006865"/>
    </source>
</evidence>
<feature type="active site" description="Proton donor" evidence="4">
    <location>
        <position position="171"/>
    </location>
</feature>
<evidence type="ECO:0000256" key="5">
    <source>
        <dbReference type="SAM" id="MobiDB-lite"/>
    </source>
</evidence>
<keyword evidence="3" id="KW-0326">Glycosidase</keyword>
<dbReference type="PROSITE" id="PS51762">
    <property type="entry name" value="GH16_2"/>
    <property type="match status" value="1"/>
</dbReference>
<dbReference type="GO" id="GO:0004553">
    <property type="term" value="F:hydrolase activity, hydrolyzing O-glycosyl compounds"/>
    <property type="evidence" value="ECO:0007669"/>
    <property type="project" value="InterPro"/>
</dbReference>
<evidence type="ECO:0000313" key="8">
    <source>
        <dbReference type="Proteomes" id="UP000317122"/>
    </source>
</evidence>
<dbReference type="InterPro" id="IPR008264">
    <property type="entry name" value="Beta_glucanase"/>
</dbReference>
<proteinExistence type="inferred from homology"/>
<accession>A0A562NTD2</accession>
<protein>
    <submittedName>
        <fullName evidence="7">Endo-1,3-1,4-beta-glycanase ExoK</fullName>
    </submittedName>
</protein>
<sequence length="294" mass="32254">MKADPKSTSTPTTGAPATGGRPFARSIGQGNLRQLCSGGAFLLVALGSLIAGPTPSRSQDIPTAPSFVDDFTSFDRARWYVSDGWTNGSHQNCTWSKKLVKLSDGVLTLGFEKRKLKDRDFACAEIQTKKRFGYGTYEARMKTDVGSGINAAFFSYIGPSDKQPWDEIDFEVLTKDTSKVQVNAYIAGKGNNEKLVDVAGGTDKAFNDYAFVWEKDRLRWYVNGQLVNTITDPAKLPSHAQKIFFSLWGSDTMKGWLGTFSDPGRKLTLQVDRLAFTALGEPCQFPESLACGIK</sequence>
<dbReference type="Gene3D" id="2.60.120.200">
    <property type="match status" value="1"/>
</dbReference>
<evidence type="ECO:0000256" key="2">
    <source>
        <dbReference type="ARBA" id="ARBA00022801"/>
    </source>
</evidence>
<dbReference type="Pfam" id="PF00722">
    <property type="entry name" value="Glyco_hydro_16"/>
    <property type="match status" value="1"/>
</dbReference>
<dbReference type="Proteomes" id="UP000317122">
    <property type="component" value="Unassembled WGS sequence"/>
</dbReference>
<gene>
    <name evidence="7" type="ORF">IQ26_03152</name>
</gene>
<dbReference type="PRINTS" id="PR00737">
    <property type="entry name" value="GLHYDRLASE16"/>
</dbReference>
<reference evidence="7 8" key="1">
    <citation type="journal article" date="2015" name="Stand. Genomic Sci.">
        <title>Genomic Encyclopedia of Bacterial and Archaeal Type Strains, Phase III: the genomes of soil and plant-associated and newly described type strains.</title>
        <authorList>
            <person name="Whitman W.B."/>
            <person name="Woyke T."/>
            <person name="Klenk H.P."/>
            <person name="Zhou Y."/>
            <person name="Lilburn T.G."/>
            <person name="Beck B.J."/>
            <person name="De Vos P."/>
            <person name="Vandamme P."/>
            <person name="Eisen J.A."/>
            <person name="Garrity G."/>
            <person name="Hugenholtz P."/>
            <person name="Kyrpides N.C."/>
        </authorList>
    </citation>
    <scope>NUCLEOTIDE SEQUENCE [LARGE SCALE GENOMIC DNA]</scope>
    <source>
        <strain evidence="7 8">CGMCC 1.2546</strain>
    </source>
</reference>
<keyword evidence="8" id="KW-1185">Reference proteome</keyword>
<dbReference type="PANTHER" id="PTHR10963:SF55">
    <property type="entry name" value="GLYCOSIDE HYDROLASE FAMILY 16 PROTEIN"/>
    <property type="match status" value="1"/>
</dbReference>
<dbReference type="AlphaFoldDB" id="A0A562NTD2"/>
<dbReference type="SUPFAM" id="SSF49899">
    <property type="entry name" value="Concanavalin A-like lectins/glucanases"/>
    <property type="match status" value="1"/>
</dbReference>
<keyword evidence="2" id="KW-0378">Hydrolase</keyword>
<name>A0A562NTD2_9HYPH</name>
<evidence type="ECO:0000313" key="7">
    <source>
        <dbReference type="EMBL" id="TWI35462.1"/>
    </source>
</evidence>
<dbReference type="InterPro" id="IPR000757">
    <property type="entry name" value="Beta-glucanase-like"/>
</dbReference>
<feature type="domain" description="GH16" evidence="6">
    <location>
        <begin position="56"/>
        <end position="282"/>
    </location>
</feature>
<evidence type="ECO:0000256" key="4">
    <source>
        <dbReference type="PIRSR" id="PIRSR608264-1"/>
    </source>
</evidence>
<dbReference type="RefSeq" id="WP_145718773.1">
    <property type="nucleotide sequence ID" value="NZ_BSPF01000092.1"/>
</dbReference>
<evidence type="ECO:0000259" key="6">
    <source>
        <dbReference type="PROSITE" id="PS51762"/>
    </source>
</evidence>
<feature type="region of interest" description="Disordered" evidence="5">
    <location>
        <begin position="1"/>
        <end position="24"/>
    </location>
</feature>
<comment type="similarity">
    <text evidence="1">Belongs to the glycosyl hydrolase 16 family.</text>
</comment>
<dbReference type="InterPro" id="IPR013320">
    <property type="entry name" value="ConA-like_dom_sf"/>
</dbReference>
<feature type="compositionally biased region" description="Low complexity" evidence="5">
    <location>
        <begin position="7"/>
        <end position="20"/>
    </location>
</feature>
<feature type="active site" description="Nucleophile" evidence="4">
    <location>
        <position position="167"/>
    </location>
</feature>
<dbReference type="InterPro" id="IPR050546">
    <property type="entry name" value="Glycosyl_Hydrlase_16"/>
</dbReference>
<dbReference type="GO" id="GO:0005975">
    <property type="term" value="P:carbohydrate metabolic process"/>
    <property type="evidence" value="ECO:0007669"/>
    <property type="project" value="InterPro"/>
</dbReference>
<dbReference type="OrthoDB" id="9809583at2"/>
<organism evidence="7 8">
    <name type="scientific">Mesorhizobium tianshanense</name>
    <dbReference type="NCBI Taxonomy" id="39844"/>
    <lineage>
        <taxon>Bacteria</taxon>
        <taxon>Pseudomonadati</taxon>
        <taxon>Pseudomonadota</taxon>
        <taxon>Alphaproteobacteria</taxon>
        <taxon>Hyphomicrobiales</taxon>
        <taxon>Phyllobacteriaceae</taxon>
        <taxon>Mesorhizobium</taxon>
    </lineage>
</organism>
<dbReference type="PANTHER" id="PTHR10963">
    <property type="entry name" value="GLYCOSYL HYDROLASE-RELATED"/>
    <property type="match status" value="1"/>
</dbReference>
<evidence type="ECO:0000256" key="3">
    <source>
        <dbReference type="ARBA" id="ARBA00023295"/>
    </source>
</evidence>
<dbReference type="EMBL" id="VLKT01000018">
    <property type="protein sequence ID" value="TWI35462.1"/>
    <property type="molecule type" value="Genomic_DNA"/>
</dbReference>
<comment type="caution">
    <text evidence="7">The sequence shown here is derived from an EMBL/GenBank/DDBJ whole genome shotgun (WGS) entry which is preliminary data.</text>
</comment>